<sequence length="493" mass="51848">MLPPLPRPQRASVNAAALAVGLTAFTSLLVVAGGPGIRLSAAFAIGLLLMTLARARPALGILAAFVFLVLLALVRRLLLGVSDWTSGDPLILVAPVVALILIAKAFALDRRPIAPDLISRLVLILLLMTFAQVFNPLGGGIGAGIAGLVFMAFPLFWFFAGREYLEDRDVERLMAIIVTLGIAVALYGLWQLLIGHPPWDQAWLELPNVESFSSLDVGGSIRGFGTFSGFLEYGLFLGMALAIAVWFVLEGKLVALLPIPLLAVGLVMSGHRQPLLFCFLAIAAMTGMRTGRPKTALLVASVAGVLGIGMVFAASAVLPEGGGNAFVGRQVQGLADPLNPNSSTLFIHAELAYAGIKAGFTHPFGLGTSATNAAAGVGKSEADEKLDTEHTLGEGSASTDLDFSNAFVAYGAVGGVLYVTLLLTVLVTAIRLYFRGTLIMLPIVGVLLANIGQWHNGGNYALSALVWMLIGVVAARWYADRADQRRSDARPVG</sequence>
<protein>
    <submittedName>
        <fullName evidence="2">Uncharacterized protein</fullName>
    </submittedName>
</protein>
<evidence type="ECO:0000313" key="2">
    <source>
        <dbReference type="EMBL" id="UUY05028.1"/>
    </source>
</evidence>
<reference evidence="3" key="1">
    <citation type="submission" date="2021-11" db="EMBL/GenBank/DDBJ databases">
        <title>Cultivation dependent microbiological survey of springs from the worlds oldest radium mine currently devoted to the extraction of radon-saturated water.</title>
        <authorList>
            <person name="Kapinusova G."/>
            <person name="Smrhova T."/>
            <person name="Strejcek M."/>
            <person name="Suman J."/>
            <person name="Jani K."/>
            <person name="Pajer P."/>
            <person name="Uhlik O."/>
        </authorList>
    </citation>
    <scope>NUCLEOTIDE SEQUENCE [LARGE SCALE GENOMIC DNA]</scope>
    <source>
        <strain evidence="3">J379</strain>
    </source>
</reference>
<evidence type="ECO:0000313" key="3">
    <source>
        <dbReference type="Proteomes" id="UP001058860"/>
    </source>
</evidence>
<feature type="transmembrane region" description="Helical" evidence="1">
    <location>
        <begin position="90"/>
        <end position="108"/>
    </location>
</feature>
<feature type="transmembrane region" description="Helical" evidence="1">
    <location>
        <begin position="140"/>
        <end position="161"/>
    </location>
</feature>
<dbReference type="RefSeq" id="WP_353865496.1">
    <property type="nucleotide sequence ID" value="NZ_CP088295.1"/>
</dbReference>
<keyword evidence="1" id="KW-0812">Transmembrane</keyword>
<gene>
    <name evidence="2" type="ORF">LRS13_05720</name>
</gene>
<feature type="transmembrane region" description="Helical" evidence="1">
    <location>
        <begin position="230"/>
        <end position="248"/>
    </location>
</feature>
<feature type="transmembrane region" description="Helical" evidence="1">
    <location>
        <begin position="173"/>
        <end position="194"/>
    </location>
</feature>
<accession>A0ABY5PK11</accession>
<feature type="transmembrane region" description="Helical" evidence="1">
    <location>
        <begin position="117"/>
        <end position="134"/>
    </location>
</feature>
<keyword evidence="3" id="KW-1185">Reference proteome</keyword>
<evidence type="ECO:0000256" key="1">
    <source>
        <dbReference type="SAM" id="Phobius"/>
    </source>
</evidence>
<keyword evidence="1" id="KW-0472">Membrane</keyword>
<proteinExistence type="predicted"/>
<feature type="transmembrane region" description="Helical" evidence="1">
    <location>
        <begin position="297"/>
        <end position="318"/>
    </location>
</feature>
<organism evidence="2 3">
    <name type="scientific">Svornostia abyssi</name>
    <dbReference type="NCBI Taxonomy" id="2898438"/>
    <lineage>
        <taxon>Bacteria</taxon>
        <taxon>Bacillati</taxon>
        <taxon>Actinomycetota</taxon>
        <taxon>Thermoleophilia</taxon>
        <taxon>Solirubrobacterales</taxon>
        <taxon>Baekduiaceae</taxon>
        <taxon>Svornostia</taxon>
    </lineage>
</organism>
<keyword evidence="1" id="KW-1133">Transmembrane helix</keyword>
<feature type="transmembrane region" description="Helical" evidence="1">
    <location>
        <begin position="460"/>
        <end position="479"/>
    </location>
</feature>
<dbReference type="EMBL" id="CP088295">
    <property type="protein sequence ID" value="UUY05028.1"/>
    <property type="molecule type" value="Genomic_DNA"/>
</dbReference>
<feature type="transmembrane region" description="Helical" evidence="1">
    <location>
        <begin position="12"/>
        <end position="31"/>
    </location>
</feature>
<feature type="transmembrane region" description="Helical" evidence="1">
    <location>
        <begin position="60"/>
        <end position="78"/>
    </location>
</feature>
<name>A0ABY5PK11_9ACTN</name>
<feature type="transmembrane region" description="Helical" evidence="1">
    <location>
        <begin position="437"/>
        <end position="454"/>
    </location>
</feature>
<dbReference type="Proteomes" id="UP001058860">
    <property type="component" value="Chromosome"/>
</dbReference>
<feature type="transmembrane region" description="Helical" evidence="1">
    <location>
        <begin position="407"/>
        <end position="430"/>
    </location>
</feature>